<organism evidence="1 2">
    <name type="scientific">Paralvinella palmiformis</name>
    <dbReference type="NCBI Taxonomy" id="53620"/>
    <lineage>
        <taxon>Eukaryota</taxon>
        <taxon>Metazoa</taxon>
        <taxon>Spiralia</taxon>
        <taxon>Lophotrochozoa</taxon>
        <taxon>Annelida</taxon>
        <taxon>Polychaeta</taxon>
        <taxon>Sedentaria</taxon>
        <taxon>Canalipalpata</taxon>
        <taxon>Terebellida</taxon>
        <taxon>Terebelliformia</taxon>
        <taxon>Alvinellidae</taxon>
        <taxon>Paralvinella</taxon>
    </lineage>
</organism>
<comment type="caution">
    <text evidence="1">The sequence shown here is derived from an EMBL/GenBank/DDBJ whole genome shotgun (WGS) entry which is preliminary data.</text>
</comment>
<protein>
    <submittedName>
        <fullName evidence="1">Uncharacterized protein</fullName>
    </submittedName>
</protein>
<evidence type="ECO:0000313" key="1">
    <source>
        <dbReference type="EMBL" id="KAK2167207.1"/>
    </source>
</evidence>
<dbReference type="EMBL" id="JAODUP010000031">
    <property type="protein sequence ID" value="KAK2167207.1"/>
    <property type="molecule type" value="Genomic_DNA"/>
</dbReference>
<evidence type="ECO:0000313" key="2">
    <source>
        <dbReference type="Proteomes" id="UP001208570"/>
    </source>
</evidence>
<dbReference type="Proteomes" id="UP001208570">
    <property type="component" value="Unassembled WGS sequence"/>
</dbReference>
<gene>
    <name evidence="1" type="ORF">LSH36_31g04053</name>
</gene>
<sequence>MILWLLILIFLAWPIAFLIAIIYVMFLPFKACCAGCVPCIDILYEGVLLPLVCAENAINGTPMC</sequence>
<name>A0AAD9K9U6_9ANNE</name>
<reference evidence="1" key="1">
    <citation type="journal article" date="2023" name="Mol. Biol. Evol.">
        <title>Third-Generation Sequencing Reveals the Adaptive Role of the Epigenome in Three Deep-Sea Polychaetes.</title>
        <authorList>
            <person name="Perez M."/>
            <person name="Aroh O."/>
            <person name="Sun Y."/>
            <person name="Lan Y."/>
            <person name="Juniper S.K."/>
            <person name="Young C.R."/>
            <person name="Angers B."/>
            <person name="Qian P.Y."/>
        </authorList>
    </citation>
    <scope>NUCLEOTIDE SEQUENCE</scope>
    <source>
        <strain evidence="1">P08H-3</strain>
    </source>
</reference>
<keyword evidence="2" id="KW-1185">Reference proteome</keyword>
<accession>A0AAD9K9U6</accession>
<proteinExistence type="predicted"/>
<dbReference type="PANTHER" id="PTHR39948">
    <property type="entry name" value="GEO11419P1"/>
    <property type="match status" value="1"/>
</dbReference>
<dbReference type="PANTHER" id="PTHR39948:SF1">
    <property type="entry name" value="GEO11419P1"/>
    <property type="match status" value="1"/>
</dbReference>
<dbReference type="AlphaFoldDB" id="A0AAD9K9U6"/>